<protein>
    <submittedName>
        <fullName evidence="18">Spike glycoprotein</fullName>
    </submittedName>
</protein>
<keyword evidence="4" id="KW-1161">Viral attachment to host cell</keyword>
<dbReference type="GO" id="GO:0075509">
    <property type="term" value="P:endocytosis involved in viral entry into host cell"/>
    <property type="evidence" value="ECO:0007669"/>
    <property type="project" value="InterPro"/>
</dbReference>
<dbReference type="GO" id="GO:0055036">
    <property type="term" value="C:virion membrane"/>
    <property type="evidence" value="ECO:0007669"/>
    <property type="project" value="UniProtKB-SubCell"/>
</dbReference>
<dbReference type="Pfam" id="PF19214">
    <property type="entry name" value="CoV_S2_C"/>
    <property type="match status" value="1"/>
</dbReference>
<dbReference type="InterPro" id="IPR043473">
    <property type="entry name" value="S2_sf_CoV"/>
</dbReference>
<sequence length="1390" mass="153160">MFCIGIVIFTLSLLASVSCQNTGTCSSTINRFMYFKLGLPVPTTNAYVSGYLPRPSNWSCNQGYFRYKDAHGLFVSYHSTGLDFAIGVASSTDYSSKWGLYFWQKNNEKRAVIRICRWNSKADANFAPDTQTARECLINKQIPMVFKHLGNEIVGVSWSGTRVTVHSQNRVFSFFVEGADSWDYATLRCARGYACAHQVVYNPITAIVTTVAEGIQSYSVCNNCTGFPEHVFAVLEGGEIPSNFDFTNWFYLTNTSTPLSGRFVSNQPLELLCLWPIPALIGTATDITFDRNGTSDVRCNGFQNNGTAQALRFALNFTSTASFAREGAITIKTVDNVYVFSCSNSSTYTAPYLLPIGYVAQPYYCFTTFFINMTAGTKATSFVGMLPPVVREFVVTRMGDVHLNGYRIFSVGEVRSVNFNISSTDHRDFWTVAFVNYVDVLVDIEATNIKQILYCNNPLNEVKCQQMKFVLEDGFYTYAPVSDVPLPRSIVRLPRYMTHTYVNFTVMVSFYHDDGKENTPAGSDFYECVTCSPRYYKLFFGTGMHDLYNPLLANRTAYCVPTPSFSTRLFTEAFTTNLDVRISIDAGECPFTLESINNYLSFGSICFSWTDNGGCALHISTQGPYGEKHVFAQLYVSFTEGDNIIGVPPNNVPPVGVNDMSIVHLDVCTQYTIYGITGRGVIVASNATYIAGLYYVAPSGDLLAYKNSTTGQIYSIYPCQLASQVAVISDAIVGIASASENMSLGFNNTVATDAFYYHSNAESVCQQPLLTYAGMGICQDGSITNRTVKSGPAASVSPIITGNLTIPVNFTFSVQAEYVQMMMKPVTVDCSVYVCNGNPRCLQLLTQYASACRTIEQALQLSARLESVEVNSMITVSEEALGIVDVIQHDPTYNLSNVLPANGGGRSFIEDLLFDKVVTSGLGTVDQDYKACAADKGNTIVESACMQYYKGIMVLPGVVDQSLMAQYTSSLVAGMAMGPFTAALAAPFGQAVQARINYLALQTDVLQRNQQILANSFNAAIGNVTAAFGKVGEALEYTSDAISTVAQALNKVQGVVNEQGSALSQLTKQLASNFQAISSSIDDIYNRLDKVEADQQVDRLITGRLAALNAFVAQQLTKYTEVRASRTLAQQKINECVKSQSKRYGFCGNGTHVFSLVNSAPDGIMLLHAVLLPTEYAQVNAYAGLCVDSTRGYVLRDVSLTLFYNGQYLVTPRDMFEPRTPQVSDFVEISGCQVSYINVTSDSLSTIIPDYIDVNKTLEDILSRLPNRTNPELNLDIFNATYLNLTAEIADLTNKSEILKKATEDIRELLTNINSTLVDLEWLNRVETYIKWPWWVWLIIVLVLILFTCLMLFCCCSTGCCGIFSCLASSCDIRGTKLQRYEAIDKVHVQ</sequence>
<keyword evidence="5" id="KW-0946">Virion</keyword>
<dbReference type="GO" id="GO:0044173">
    <property type="term" value="C:host cell endoplasmic reticulum-Golgi intermediate compartment membrane"/>
    <property type="evidence" value="ECO:0007669"/>
    <property type="project" value="UniProtKB-SubCell"/>
</dbReference>
<dbReference type="GO" id="GO:0019064">
    <property type="term" value="P:fusion of virus membrane with host plasma membrane"/>
    <property type="evidence" value="ECO:0007669"/>
    <property type="project" value="InterPro"/>
</dbReference>
<evidence type="ECO:0000256" key="15">
    <source>
        <dbReference type="SAM" id="Phobius"/>
    </source>
</evidence>
<keyword evidence="8 15" id="KW-1133">Transmembrane helix</keyword>
<keyword evidence="13" id="KW-1160">Virus entry into host cell</keyword>
<reference evidence="18" key="1">
    <citation type="submission" date="2023-01" db="EMBL/GenBank/DDBJ databases">
        <title>Panoramic Analysis of Coronaviruses Carried by Representative Bat Species in Southern China to Better Understand the Coronavirus Sphere.</title>
        <authorList>
            <person name="Han Y."/>
            <person name="Xu P."/>
            <person name="Wang Y."/>
            <person name="Zhao W."/>
            <person name="Wang J."/>
            <person name="Jin Q."/>
            <person name="Wu Z."/>
        </authorList>
    </citation>
    <scope>NUCLEOTIDE SEQUENCE</scope>
    <source>
        <strain evidence="18">BtMr-AlphaCoV/GD2017-Q91</strain>
    </source>
</reference>
<evidence type="ECO:0000256" key="2">
    <source>
        <dbReference type="ARBA" id="ARBA00022692"/>
    </source>
</evidence>
<feature type="transmembrane region" description="Helical" evidence="15">
    <location>
        <begin position="1334"/>
        <end position="1367"/>
    </location>
</feature>
<evidence type="ECO:0000256" key="4">
    <source>
        <dbReference type="ARBA" id="ARBA00022804"/>
    </source>
</evidence>
<dbReference type="Pfam" id="PF19209">
    <property type="entry name" value="CoV_S1_C"/>
    <property type="match status" value="1"/>
</dbReference>
<dbReference type="GO" id="GO:0046813">
    <property type="term" value="P:receptor-mediated virion attachment to host cell"/>
    <property type="evidence" value="ECO:0007669"/>
    <property type="project" value="InterPro"/>
</dbReference>
<keyword evidence="12" id="KW-0325">Glycoprotein</keyword>
<dbReference type="InterPro" id="IPR043607">
    <property type="entry name" value="CoV_S1_C"/>
</dbReference>
<dbReference type="PROSITE" id="PS51924">
    <property type="entry name" value="COV_S2_HR2"/>
    <property type="match status" value="1"/>
</dbReference>
<dbReference type="Pfam" id="PF01600">
    <property type="entry name" value="CoV_S1"/>
    <property type="match status" value="1"/>
</dbReference>
<organism evidence="18">
    <name type="scientific">Bat Coronavirus MrGD17</name>
    <dbReference type="NCBI Taxonomy" id="3018855"/>
    <lineage>
        <taxon>Viruses</taxon>
        <taxon>Riboviria</taxon>
        <taxon>Orthornavirae</taxon>
        <taxon>Pisuviricota</taxon>
        <taxon>Pisoniviricetes</taxon>
        <taxon>Nidovirales</taxon>
        <taxon>Cornidovirineae</taxon>
        <taxon>Coronaviridae</taxon>
        <taxon>Orthocoronavirinae</taxon>
    </lineage>
</organism>
<evidence type="ECO:0000256" key="9">
    <source>
        <dbReference type="ARBA" id="ARBA00023026"/>
    </source>
</evidence>
<evidence type="ECO:0000256" key="8">
    <source>
        <dbReference type="ARBA" id="ARBA00022989"/>
    </source>
</evidence>
<evidence type="ECO:0000256" key="10">
    <source>
        <dbReference type="ARBA" id="ARBA00023054"/>
    </source>
</evidence>
<evidence type="ECO:0000313" key="18">
    <source>
        <dbReference type="EMBL" id="WCC62209.1"/>
    </source>
</evidence>
<keyword evidence="1" id="KW-0945">Host-virus interaction</keyword>
<dbReference type="InterPro" id="IPR002552">
    <property type="entry name" value="Spike_S2_CoV"/>
</dbReference>
<dbReference type="EMBL" id="OQ175111">
    <property type="protein sequence ID" value="WCC62209.1"/>
    <property type="molecule type" value="Genomic_RNA"/>
</dbReference>
<keyword evidence="3" id="KW-0732">Signal</keyword>
<dbReference type="GO" id="GO:0019031">
    <property type="term" value="C:viral envelope"/>
    <property type="evidence" value="ECO:0007669"/>
    <property type="project" value="UniProtKB-KW"/>
</dbReference>
<keyword evidence="6" id="KW-1043">Host membrane</keyword>
<evidence type="ECO:0000256" key="11">
    <source>
        <dbReference type="ARBA" id="ARBA00023136"/>
    </source>
</evidence>
<feature type="coiled-coil region" evidence="14">
    <location>
        <begin position="1275"/>
        <end position="1312"/>
    </location>
</feature>
<evidence type="ECO:0000256" key="3">
    <source>
        <dbReference type="ARBA" id="ARBA00022729"/>
    </source>
</evidence>
<keyword evidence="2 15" id="KW-0812">Transmembrane</keyword>
<dbReference type="GO" id="GO:0016020">
    <property type="term" value="C:membrane"/>
    <property type="evidence" value="ECO:0007669"/>
    <property type="project" value="InterPro"/>
</dbReference>
<evidence type="ECO:0000259" key="17">
    <source>
        <dbReference type="PROSITE" id="PS51924"/>
    </source>
</evidence>
<evidence type="ECO:0000256" key="13">
    <source>
        <dbReference type="ARBA" id="ARBA00023296"/>
    </source>
</evidence>
<dbReference type="Pfam" id="PF01601">
    <property type="entry name" value="CoV_S2"/>
    <property type="match status" value="1"/>
</dbReference>
<accession>A0AA49ED51</accession>
<keyword evidence="11 15" id="KW-0472">Membrane</keyword>
<evidence type="ECO:0000256" key="14">
    <source>
        <dbReference type="SAM" id="Coils"/>
    </source>
</evidence>
<dbReference type="SUPFAM" id="SSF111474">
    <property type="entry name" value="Coronavirus S2 glycoprotein"/>
    <property type="match status" value="2"/>
</dbReference>
<evidence type="ECO:0000256" key="5">
    <source>
        <dbReference type="ARBA" id="ARBA00022844"/>
    </source>
</evidence>
<feature type="domain" description="Coronavirus spike (S) glycoprotein S2 subunit heptad repeat 2 (HR2) region profile" evidence="17">
    <location>
        <begin position="1249"/>
        <end position="1345"/>
    </location>
</feature>
<keyword evidence="10 14" id="KW-0175">Coiled coil</keyword>
<evidence type="ECO:0000256" key="7">
    <source>
        <dbReference type="ARBA" id="ARBA00022879"/>
    </source>
</evidence>
<keyword evidence="9" id="KW-0843">Virulence</keyword>
<dbReference type="InterPro" id="IPR043614">
    <property type="entry name" value="Spike_S2_CoV_C"/>
</dbReference>
<gene>
    <name evidence="18" type="primary">S</name>
</gene>
<dbReference type="Gene3D" id="2.60.40.3130">
    <property type="match status" value="1"/>
</dbReference>
<dbReference type="Gene3D" id="1.20.5.300">
    <property type="match status" value="2"/>
</dbReference>
<dbReference type="GO" id="GO:0039654">
    <property type="term" value="P:fusion of virus membrane with host endosome membrane"/>
    <property type="evidence" value="ECO:0007669"/>
    <property type="project" value="InterPro"/>
</dbReference>
<keyword evidence="7" id="KW-0261">Viral envelope protein</keyword>
<evidence type="ECO:0000256" key="6">
    <source>
        <dbReference type="ARBA" id="ARBA00022870"/>
    </source>
</evidence>
<dbReference type="PROSITE" id="PS51923">
    <property type="entry name" value="COV_S2_HR1"/>
    <property type="match status" value="1"/>
</dbReference>
<dbReference type="InterPro" id="IPR044873">
    <property type="entry name" value="Spike_S2_CoV_HR1"/>
</dbReference>
<evidence type="ECO:0000259" key="16">
    <source>
        <dbReference type="PROSITE" id="PS51923"/>
    </source>
</evidence>
<evidence type="ECO:0000256" key="1">
    <source>
        <dbReference type="ARBA" id="ARBA00022581"/>
    </source>
</evidence>
<evidence type="ECO:0000256" key="12">
    <source>
        <dbReference type="ARBA" id="ARBA00023180"/>
    </source>
</evidence>
<dbReference type="InterPro" id="IPR044874">
    <property type="entry name" value="Spike_S2_CoV_HR2"/>
</dbReference>
<proteinExistence type="predicted"/>
<dbReference type="InterPro" id="IPR002551">
    <property type="entry name" value="Spike_S1_CoV"/>
</dbReference>
<name>A0AA49ED51_9NIDO</name>
<feature type="domain" description="Coronavirus spike (S) glycoprotein S2 subunit heptad repeat 1 (HR1) region profile" evidence="16">
    <location>
        <begin position="986"/>
        <end position="1105"/>
    </location>
</feature>
<dbReference type="CDD" id="cd22369">
    <property type="entry name" value="alphaCoV_Spike_SD1-2_S1-S2_S2"/>
    <property type="match status" value="1"/>
</dbReference>